<reference evidence="4" key="1">
    <citation type="journal article" date="2019" name="Int. J. Syst. Evol. Microbiol.">
        <title>The Global Catalogue of Microorganisms (GCM) 10K type strain sequencing project: providing services to taxonomists for standard genome sequencing and annotation.</title>
        <authorList>
            <consortium name="The Broad Institute Genomics Platform"/>
            <consortium name="The Broad Institute Genome Sequencing Center for Infectious Disease"/>
            <person name="Wu L."/>
            <person name="Ma J."/>
        </authorList>
    </citation>
    <scope>NUCLEOTIDE SEQUENCE [LARGE SCALE GENOMIC DNA]</scope>
    <source>
        <strain evidence="4">JCM 18720</strain>
    </source>
</reference>
<keyword evidence="2" id="KW-0732">Signal</keyword>
<evidence type="ECO:0000313" key="3">
    <source>
        <dbReference type="EMBL" id="GAA5190074.1"/>
    </source>
</evidence>
<evidence type="ECO:0000256" key="2">
    <source>
        <dbReference type="SAM" id="SignalP"/>
    </source>
</evidence>
<feature type="signal peptide" evidence="2">
    <location>
        <begin position="1"/>
        <end position="23"/>
    </location>
</feature>
<sequence>MKFAYWAWLTAMMLLLSPLEALGSGPDSANAGGNPGAASRSSGATDPMINPPASEPPLTLLPQPSNWRGERLLLPPPFAPELPFQGAVELRFAPGMYDPAAEDFLTLLFVFELVRRKGLTADAVEQLLLGYYRGLCRTVSTQQGRQCAPEHIALQLDPVMGGYQARLDWPEPYVTGASQRLYLELQPHQLEGGVHLSGALSAKPWDDPLWSQLRRMVPNR</sequence>
<dbReference type="Proteomes" id="UP001501600">
    <property type="component" value="Unassembled WGS sequence"/>
</dbReference>
<proteinExistence type="predicted"/>
<comment type="caution">
    <text evidence="3">The sequence shown here is derived from an EMBL/GenBank/DDBJ whole genome shotgun (WGS) entry which is preliminary data.</text>
</comment>
<evidence type="ECO:0000256" key="1">
    <source>
        <dbReference type="SAM" id="MobiDB-lite"/>
    </source>
</evidence>
<evidence type="ECO:0000313" key="4">
    <source>
        <dbReference type="Proteomes" id="UP001501600"/>
    </source>
</evidence>
<protein>
    <submittedName>
        <fullName evidence="3">Uncharacterized protein</fullName>
    </submittedName>
</protein>
<keyword evidence="4" id="KW-1185">Reference proteome</keyword>
<gene>
    <name evidence="3" type="ORF">GCM10025772_13930</name>
</gene>
<organism evidence="3 4">
    <name type="scientific">Ferrimonas gelatinilytica</name>
    <dbReference type="NCBI Taxonomy" id="1255257"/>
    <lineage>
        <taxon>Bacteria</taxon>
        <taxon>Pseudomonadati</taxon>
        <taxon>Pseudomonadota</taxon>
        <taxon>Gammaproteobacteria</taxon>
        <taxon>Alteromonadales</taxon>
        <taxon>Ferrimonadaceae</taxon>
        <taxon>Ferrimonas</taxon>
    </lineage>
</organism>
<dbReference type="EMBL" id="BAABLF010000007">
    <property type="protein sequence ID" value="GAA5190074.1"/>
    <property type="molecule type" value="Genomic_DNA"/>
</dbReference>
<feature type="compositionally biased region" description="Low complexity" evidence="1">
    <location>
        <begin position="27"/>
        <end position="44"/>
    </location>
</feature>
<accession>A0ABP9S178</accession>
<feature type="region of interest" description="Disordered" evidence="1">
    <location>
        <begin position="27"/>
        <end position="61"/>
    </location>
</feature>
<dbReference type="RefSeq" id="WP_345316324.1">
    <property type="nucleotide sequence ID" value="NZ_BAABLF010000007.1"/>
</dbReference>
<feature type="chain" id="PRO_5045125787" evidence="2">
    <location>
        <begin position="24"/>
        <end position="220"/>
    </location>
</feature>
<name>A0ABP9S178_9GAMM</name>